<proteinExistence type="predicted"/>
<organism evidence="3 4">
    <name type="scientific">Trinickia fusca</name>
    <dbReference type="NCBI Taxonomy" id="2419777"/>
    <lineage>
        <taxon>Bacteria</taxon>
        <taxon>Pseudomonadati</taxon>
        <taxon>Pseudomonadota</taxon>
        <taxon>Betaproteobacteria</taxon>
        <taxon>Burkholderiales</taxon>
        <taxon>Burkholderiaceae</taxon>
        <taxon>Trinickia</taxon>
    </lineage>
</organism>
<dbReference type="GO" id="GO:0016788">
    <property type="term" value="F:hydrolase activity, acting on ester bonds"/>
    <property type="evidence" value="ECO:0007669"/>
    <property type="project" value="UniProtKB-ARBA"/>
</dbReference>
<comment type="caution">
    <text evidence="3">The sequence shown here is derived from an EMBL/GenBank/DDBJ whole genome shotgun (WGS) entry which is preliminary data.</text>
</comment>
<evidence type="ECO:0000313" key="4">
    <source>
        <dbReference type="Proteomes" id="UP000280434"/>
    </source>
</evidence>
<keyword evidence="4" id="KW-1185">Reference proteome</keyword>
<dbReference type="EMBL" id="RBZV01000013">
    <property type="protein sequence ID" value="RKP44298.1"/>
    <property type="molecule type" value="Genomic_DNA"/>
</dbReference>
<keyword evidence="3" id="KW-0378">Hydrolase</keyword>
<protein>
    <submittedName>
        <fullName evidence="3">SGNH/GDSL hydrolase family protein</fullName>
    </submittedName>
</protein>
<dbReference type="PANTHER" id="PTHR43784:SF2">
    <property type="entry name" value="GDSL-LIKE LIPASE_ACYLHYDROLASE, PUTATIVE (AFU_ORTHOLOGUE AFUA_2G00820)-RELATED"/>
    <property type="match status" value="1"/>
</dbReference>
<evidence type="ECO:0000313" key="3">
    <source>
        <dbReference type="EMBL" id="RKP44298.1"/>
    </source>
</evidence>
<dbReference type="Gene3D" id="3.40.50.1110">
    <property type="entry name" value="SGNH hydrolase"/>
    <property type="match status" value="1"/>
</dbReference>
<dbReference type="AlphaFoldDB" id="A0A494X0L8"/>
<evidence type="ECO:0000256" key="1">
    <source>
        <dbReference type="SAM" id="SignalP"/>
    </source>
</evidence>
<feature type="chain" id="PRO_5019773745" evidence="1">
    <location>
        <begin position="30"/>
        <end position="425"/>
    </location>
</feature>
<evidence type="ECO:0000259" key="2">
    <source>
        <dbReference type="Pfam" id="PF13472"/>
    </source>
</evidence>
<dbReference type="CDD" id="cd01830">
    <property type="entry name" value="XynE_like"/>
    <property type="match status" value="1"/>
</dbReference>
<sequence>MTVRALVTSVAALCGAALIFGGAATGALSAPTGWVTSWATGLQSIPELTDPPMLYRAPDVGGRTVREIVYPTLSGRAVRIRMSNIYGRTPLEVADVRIAQSAGGASVRSGTSMPVTFGGRTSIVVAPGREVDSDPIAIDMHAGVPYAISILAGAQQRVTAWHRVANQINYVSTQGDHTTDIGAGAFSKRFTEHAWVSALTVDAVAPAAAVVAIGDSITDGLRSSLNRNRRWPDVLARRIGEAGDRTTAVLNLGISGNRLLSDSPCYGEALERRFDRDALSQQGVKTIVLMIGINDINFAAMPPRVGLDCDAPHTTVTAGDLIAGYRHLVDAAHRRGVRVIGATMTPAALPPERERIRTAVNEWIRTGRAFDGVVDFDAVLRDPAQPGQLRRDYDSGDRIHPNDDGYAAMAVAVPLAWLTASGRGS</sequence>
<name>A0A494X0L8_9BURK</name>
<dbReference type="Pfam" id="PF13472">
    <property type="entry name" value="Lipase_GDSL_2"/>
    <property type="match status" value="1"/>
</dbReference>
<dbReference type="RefSeq" id="WP_121281079.1">
    <property type="nucleotide sequence ID" value="NZ_RBZV01000013.1"/>
</dbReference>
<dbReference type="InterPro" id="IPR053140">
    <property type="entry name" value="GDSL_Rv0518-like"/>
</dbReference>
<dbReference type="Proteomes" id="UP000280434">
    <property type="component" value="Unassembled WGS sequence"/>
</dbReference>
<dbReference type="InterPro" id="IPR036514">
    <property type="entry name" value="SGNH_hydro_sf"/>
</dbReference>
<feature type="domain" description="SGNH hydrolase-type esterase" evidence="2">
    <location>
        <begin position="212"/>
        <end position="408"/>
    </location>
</feature>
<dbReference type="SUPFAM" id="SSF52266">
    <property type="entry name" value="SGNH hydrolase"/>
    <property type="match status" value="1"/>
</dbReference>
<accession>A0A494X0L8</accession>
<feature type="signal peptide" evidence="1">
    <location>
        <begin position="1"/>
        <end position="29"/>
    </location>
</feature>
<reference evidence="3 4" key="1">
    <citation type="submission" date="2018-10" db="EMBL/GenBank/DDBJ databases">
        <title>Paraburkholderia sp. 7MK8-2, isolated from soil.</title>
        <authorList>
            <person name="Gao Z.-H."/>
            <person name="Qiu L.-H."/>
        </authorList>
    </citation>
    <scope>NUCLEOTIDE SEQUENCE [LARGE SCALE GENOMIC DNA]</scope>
    <source>
        <strain evidence="3 4">7MK8-2</strain>
    </source>
</reference>
<dbReference type="OrthoDB" id="1828825at2"/>
<dbReference type="InterPro" id="IPR013830">
    <property type="entry name" value="SGNH_hydro"/>
</dbReference>
<gene>
    <name evidence="3" type="ORF">D7S89_22470</name>
</gene>
<keyword evidence="1" id="KW-0732">Signal</keyword>
<dbReference type="PANTHER" id="PTHR43784">
    <property type="entry name" value="GDSL-LIKE LIPASE/ACYLHYDROLASE, PUTATIVE (AFU_ORTHOLOGUE AFUA_2G00820)-RELATED"/>
    <property type="match status" value="1"/>
</dbReference>